<evidence type="ECO:0000313" key="2">
    <source>
        <dbReference type="EMBL" id="OQR70564.1"/>
    </source>
</evidence>
<comment type="caution">
    <text evidence="2">The sequence shown here is derived from an EMBL/GenBank/DDBJ whole genome shotgun (WGS) entry which is preliminary data.</text>
</comment>
<dbReference type="PANTHER" id="PTHR10826">
    <property type="entry name" value="COMPLEMENT COMPONENT 1"/>
    <property type="match status" value="1"/>
</dbReference>
<dbReference type="PANTHER" id="PTHR10826:SF1">
    <property type="entry name" value="COMPLEMENT COMPONENT 1 Q SUBCOMPONENT-BINDING PROTEIN, MITOCHONDRIAL"/>
    <property type="match status" value="1"/>
</dbReference>
<dbReference type="InterPro" id="IPR036561">
    <property type="entry name" value="MAM33_sf"/>
</dbReference>
<proteinExistence type="inferred from homology"/>
<dbReference type="SUPFAM" id="SSF54529">
    <property type="entry name" value="Mitochondrial glycoprotein MAM33-like"/>
    <property type="match status" value="1"/>
</dbReference>
<organism evidence="2 3">
    <name type="scientific">Tropilaelaps mercedesae</name>
    <dbReference type="NCBI Taxonomy" id="418985"/>
    <lineage>
        <taxon>Eukaryota</taxon>
        <taxon>Metazoa</taxon>
        <taxon>Ecdysozoa</taxon>
        <taxon>Arthropoda</taxon>
        <taxon>Chelicerata</taxon>
        <taxon>Arachnida</taxon>
        <taxon>Acari</taxon>
        <taxon>Parasitiformes</taxon>
        <taxon>Mesostigmata</taxon>
        <taxon>Gamasina</taxon>
        <taxon>Dermanyssoidea</taxon>
        <taxon>Laelapidae</taxon>
        <taxon>Tropilaelaps</taxon>
    </lineage>
</organism>
<dbReference type="EMBL" id="MNPL01017142">
    <property type="protein sequence ID" value="OQR70564.1"/>
    <property type="molecule type" value="Genomic_DNA"/>
</dbReference>
<accession>A0A1V9XAJ9</accession>
<name>A0A1V9XAJ9_9ACAR</name>
<evidence type="ECO:0000256" key="1">
    <source>
        <dbReference type="ARBA" id="ARBA00005457"/>
    </source>
</evidence>
<dbReference type="Proteomes" id="UP000192247">
    <property type="component" value="Unassembled WGS sequence"/>
</dbReference>
<dbReference type="FunCoup" id="A0A1V9XAJ9">
    <property type="interactions" value="1225"/>
</dbReference>
<dbReference type="InterPro" id="IPR003428">
    <property type="entry name" value="MAM33"/>
</dbReference>
<gene>
    <name evidence="2" type="ORF">BIW11_11552</name>
</gene>
<reference evidence="2 3" key="1">
    <citation type="journal article" date="2017" name="Gigascience">
        <title>Draft genome of the honey bee ectoparasitic mite, Tropilaelaps mercedesae, is shaped by the parasitic life history.</title>
        <authorList>
            <person name="Dong X."/>
            <person name="Armstrong S.D."/>
            <person name="Xia D."/>
            <person name="Makepeace B.L."/>
            <person name="Darby A.C."/>
            <person name="Kadowaki T."/>
        </authorList>
    </citation>
    <scope>NUCLEOTIDE SEQUENCE [LARGE SCALE GENOMIC DNA]</scope>
    <source>
        <strain evidence="2">Wuxi-XJTLU</strain>
    </source>
</reference>
<evidence type="ECO:0000313" key="3">
    <source>
        <dbReference type="Proteomes" id="UP000192247"/>
    </source>
</evidence>
<dbReference type="OrthoDB" id="278212at2759"/>
<dbReference type="STRING" id="418985.A0A1V9XAJ9"/>
<dbReference type="Pfam" id="PF02330">
    <property type="entry name" value="MAM33"/>
    <property type="match status" value="1"/>
</dbReference>
<dbReference type="GO" id="GO:0042256">
    <property type="term" value="P:cytosolic ribosome assembly"/>
    <property type="evidence" value="ECO:0007669"/>
    <property type="project" value="TreeGrafter"/>
</dbReference>
<sequence>MKGSEVTLVRKFNDETVTVELNVNHTVDSEDVSPTQPGESEAGEMLSKPNFEVTIEKAGQKIRLSCTFSTDSSQDQDGYEDLYQIVEFSMFTGEDLLDCDYSVSGDIMDAHLYDLLMNLLEERGITNEFADQLIDFSTSYEHNLYINLLEKLKDFVSK</sequence>
<dbReference type="Gene3D" id="3.10.280.10">
    <property type="entry name" value="Mitochondrial glycoprotein"/>
    <property type="match status" value="1"/>
</dbReference>
<dbReference type="AlphaFoldDB" id="A0A1V9XAJ9"/>
<keyword evidence="3" id="KW-1185">Reference proteome</keyword>
<dbReference type="GO" id="GO:0005759">
    <property type="term" value="C:mitochondrial matrix"/>
    <property type="evidence" value="ECO:0007669"/>
    <property type="project" value="InterPro"/>
</dbReference>
<comment type="similarity">
    <text evidence="1">Belongs to the MAM33 family.</text>
</comment>
<protein>
    <submittedName>
        <fullName evidence="2">Complement component 1 Q subcomponent-binding protein</fullName>
    </submittedName>
</protein>
<dbReference type="InParanoid" id="A0A1V9XAJ9"/>